<keyword evidence="2" id="KW-1185">Reference proteome</keyword>
<proteinExistence type="predicted"/>
<evidence type="ECO:0000313" key="2">
    <source>
        <dbReference type="Proteomes" id="UP000015453"/>
    </source>
</evidence>
<dbReference type="InterPro" id="IPR021109">
    <property type="entry name" value="Peptidase_aspartic_dom_sf"/>
</dbReference>
<evidence type="ECO:0008006" key="3">
    <source>
        <dbReference type="Google" id="ProtNLM"/>
    </source>
</evidence>
<sequence>MGISQPHDDPLIIRALIANREVHRVLMDQGSATNLITAKVAERMRKKSEWITPVNTCLYGFNQHPTRTLGQVYLPVTLGATVRTETLTFLVVDIDVAFNALLGRPGIRQFDMVHELLRQISHGKGSGNLES</sequence>
<dbReference type="Gene3D" id="2.40.70.10">
    <property type="entry name" value="Acid Proteases"/>
    <property type="match status" value="1"/>
</dbReference>
<reference evidence="1 2" key="1">
    <citation type="journal article" date="2013" name="BMC Genomics">
        <title>The miniature genome of a carnivorous plant Genlisea aurea contains a low number of genes and short non-coding sequences.</title>
        <authorList>
            <person name="Leushkin E.V."/>
            <person name="Sutormin R.A."/>
            <person name="Nabieva E.R."/>
            <person name="Penin A.A."/>
            <person name="Kondrashov A.S."/>
            <person name="Logacheva M.D."/>
        </authorList>
    </citation>
    <scope>NUCLEOTIDE SEQUENCE [LARGE SCALE GENOMIC DNA]</scope>
</reference>
<dbReference type="OrthoDB" id="914272at2759"/>
<evidence type="ECO:0000313" key="1">
    <source>
        <dbReference type="EMBL" id="EPS74742.1"/>
    </source>
</evidence>
<protein>
    <recommendedName>
        <fullName evidence="3">Aspartic peptidase DDI1-type domain-containing protein</fullName>
    </recommendedName>
</protein>
<dbReference type="EMBL" id="AUSU01000002">
    <property type="protein sequence ID" value="EPS74742.1"/>
    <property type="molecule type" value="Genomic_DNA"/>
</dbReference>
<comment type="caution">
    <text evidence="1">The sequence shown here is derived from an EMBL/GenBank/DDBJ whole genome shotgun (WGS) entry which is preliminary data.</text>
</comment>
<dbReference type="Proteomes" id="UP000015453">
    <property type="component" value="Unassembled WGS sequence"/>
</dbReference>
<dbReference type="AlphaFoldDB" id="S8EPA6"/>
<accession>S8EPA6</accession>
<gene>
    <name evidence="1" type="ORF">M569_00017</name>
</gene>
<name>S8EPA6_9LAMI</name>
<dbReference type="PANTHER" id="PTHR33240:SF15">
    <property type="entry name" value="GAG-PRO-LIKE PROTEIN"/>
    <property type="match status" value="1"/>
</dbReference>
<dbReference type="SUPFAM" id="SSF50630">
    <property type="entry name" value="Acid proteases"/>
    <property type="match status" value="1"/>
</dbReference>
<organism evidence="1 2">
    <name type="scientific">Genlisea aurea</name>
    <dbReference type="NCBI Taxonomy" id="192259"/>
    <lineage>
        <taxon>Eukaryota</taxon>
        <taxon>Viridiplantae</taxon>
        <taxon>Streptophyta</taxon>
        <taxon>Embryophyta</taxon>
        <taxon>Tracheophyta</taxon>
        <taxon>Spermatophyta</taxon>
        <taxon>Magnoliopsida</taxon>
        <taxon>eudicotyledons</taxon>
        <taxon>Gunneridae</taxon>
        <taxon>Pentapetalae</taxon>
        <taxon>asterids</taxon>
        <taxon>lamiids</taxon>
        <taxon>Lamiales</taxon>
        <taxon>Lentibulariaceae</taxon>
        <taxon>Genlisea</taxon>
    </lineage>
</organism>
<dbReference type="PANTHER" id="PTHR33240">
    <property type="entry name" value="OS08G0508500 PROTEIN"/>
    <property type="match status" value="1"/>
</dbReference>
<dbReference type="CDD" id="cd00303">
    <property type="entry name" value="retropepsin_like"/>
    <property type="match status" value="1"/>
</dbReference>